<keyword evidence="2 3" id="KW-0040">ANK repeat</keyword>
<feature type="repeat" description="ANK" evidence="3">
    <location>
        <begin position="261"/>
        <end position="293"/>
    </location>
</feature>
<dbReference type="SMART" id="SM00248">
    <property type="entry name" value="ANK"/>
    <property type="match status" value="5"/>
</dbReference>
<dbReference type="GO" id="GO:0004540">
    <property type="term" value="F:RNA nuclease activity"/>
    <property type="evidence" value="ECO:0007669"/>
    <property type="project" value="TreeGrafter"/>
</dbReference>
<dbReference type="EMBL" id="LJIG01002520">
    <property type="protein sequence ID" value="KRT84420.1"/>
    <property type="molecule type" value="Genomic_DNA"/>
</dbReference>
<feature type="repeat" description="ANK" evidence="3">
    <location>
        <begin position="23"/>
        <end position="55"/>
    </location>
</feature>
<evidence type="ECO:0000313" key="5">
    <source>
        <dbReference type="Proteomes" id="UP000051574"/>
    </source>
</evidence>
<dbReference type="GO" id="GO:0003723">
    <property type="term" value="F:RNA binding"/>
    <property type="evidence" value="ECO:0007669"/>
    <property type="project" value="TreeGrafter"/>
</dbReference>
<organism evidence="4 5">
    <name type="scientific">Oryctes borbonicus</name>
    <dbReference type="NCBI Taxonomy" id="1629725"/>
    <lineage>
        <taxon>Eukaryota</taxon>
        <taxon>Metazoa</taxon>
        <taxon>Ecdysozoa</taxon>
        <taxon>Arthropoda</taxon>
        <taxon>Hexapoda</taxon>
        <taxon>Insecta</taxon>
        <taxon>Pterygota</taxon>
        <taxon>Neoptera</taxon>
        <taxon>Endopterygota</taxon>
        <taxon>Coleoptera</taxon>
        <taxon>Polyphaga</taxon>
        <taxon>Scarabaeiformia</taxon>
        <taxon>Scarabaeidae</taxon>
        <taxon>Dynastinae</taxon>
        <taxon>Oryctes</taxon>
    </lineage>
</organism>
<name>A0A0T6BAR5_9SCAR</name>
<feature type="repeat" description="ANK" evidence="3">
    <location>
        <begin position="228"/>
        <end position="260"/>
    </location>
</feature>
<comment type="caution">
    <text evidence="4">The sequence shown here is derived from an EMBL/GenBank/DDBJ whole genome shotgun (WGS) entry which is preliminary data.</text>
</comment>
<dbReference type="PANTHER" id="PTHR24141:SF1">
    <property type="entry name" value="2-5A-DEPENDENT RIBONUCLEASE"/>
    <property type="match status" value="1"/>
</dbReference>
<reference evidence="4 5" key="1">
    <citation type="submission" date="2015-09" db="EMBL/GenBank/DDBJ databases">
        <title>Draft genome of the scarab beetle Oryctes borbonicus.</title>
        <authorList>
            <person name="Meyer J.M."/>
            <person name="Markov G.V."/>
            <person name="Baskaran P."/>
            <person name="Herrmann M."/>
            <person name="Sommer R.J."/>
            <person name="Roedelsperger C."/>
        </authorList>
    </citation>
    <scope>NUCLEOTIDE SEQUENCE [LARGE SCALE GENOMIC DNA]</scope>
    <source>
        <strain evidence="4">OB123</strain>
        <tissue evidence="4">Whole animal</tissue>
    </source>
</reference>
<evidence type="ECO:0000256" key="3">
    <source>
        <dbReference type="PROSITE-ProRule" id="PRU00023"/>
    </source>
</evidence>
<dbReference type="InterPro" id="IPR036770">
    <property type="entry name" value="Ankyrin_rpt-contain_sf"/>
</dbReference>
<sequence length="388" mass="44070">MESSQIAGMLLRKEANVNFKNEYGITALYAAAFKRNVAMVELLLEHGADVNFITFYEEIFRKAKDAKKIEIALRLLKNGKIRHRSSASNSSAAIVMKRVAENWANINLMNELRIAAYEKHMNSNTIKILMEWGGKIDIESDFWKTIFCLINEMNNENVDNLFLHNPAIKRQFNRICNATSNVNIDIIKILSRHRGTCFEFLQTAIELGNKDMVQVILQNADARNLRNSHTTALHIALHQQNTHIAKMLLEHGCEADLVNFAGVTPLLVAVSTDNIAIVEILLSKGADINFQEEDSGVTALFIAALKENRSMVRKLLQYGANKNVNISKDPLFFVIQHLTWCDIDFGICDTSEIISKVKRIIEEESTDVELKKNVKVRKTLLGKIWHLY</sequence>
<dbReference type="GO" id="GO:0006396">
    <property type="term" value="P:RNA processing"/>
    <property type="evidence" value="ECO:0007669"/>
    <property type="project" value="TreeGrafter"/>
</dbReference>
<evidence type="ECO:0000256" key="2">
    <source>
        <dbReference type="ARBA" id="ARBA00023043"/>
    </source>
</evidence>
<proteinExistence type="predicted"/>
<evidence type="ECO:0000313" key="4">
    <source>
        <dbReference type="EMBL" id="KRT84420.1"/>
    </source>
</evidence>
<keyword evidence="5" id="KW-1185">Reference proteome</keyword>
<dbReference type="OrthoDB" id="194358at2759"/>
<dbReference type="InterPro" id="IPR002110">
    <property type="entry name" value="Ankyrin_rpt"/>
</dbReference>
<gene>
    <name evidence="4" type="ORF">AMK59_674</name>
</gene>
<dbReference type="SUPFAM" id="SSF48403">
    <property type="entry name" value="Ankyrin repeat"/>
    <property type="match status" value="1"/>
</dbReference>
<accession>A0A0T6BAR5</accession>
<dbReference type="Pfam" id="PF12796">
    <property type="entry name" value="Ank_2"/>
    <property type="match status" value="2"/>
</dbReference>
<dbReference type="Gene3D" id="1.25.40.20">
    <property type="entry name" value="Ankyrin repeat-containing domain"/>
    <property type="match status" value="2"/>
</dbReference>
<protein>
    <submittedName>
        <fullName evidence="4">Ankyrin repeat-containing protein</fullName>
    </submittedName>
</protein>
<dbReference type="PROSITE" id="PS50297">
    <property type="entry name" value="ANK_REP_REGION"/>
    <property type="match status" value="4"/>
</dbReference>
<keyword evidence="1" id="KW-0677">Repeat</keyword>
<dbReference type="PROSITE" id="PS50088">
    <property type="entry name" value="ANK_REPEAT"/>
    <property type="match status" value="4"/>
</dbReference>
<evidence type="ECO:0000256" key="1">
    <source>
        <dbReference type="ARBA" id="ARBA00022737"/>
    </source>
</evidence>
<dbReference type="Proteomes" id="UP000051574">
    <property type="component" value="Unassembled WGS sequence"/>
</dbReference>
<dbReference type="PRINTS" id="PR01415">
    <property type="entry name" value="ANKYRIN"/>
</dbReference>
<dbReference type="AlphaFoldDB" id="A0A0T6BAR5"/>
<dbReference type="PANTHER" id="PTHR24141">
    <property type="entry name" value="2-5A-DEPENDENT RIBONUCLEASE"/>
    <property type="match status" value="1"/>
</dbReference>
<feature type="repeat" description="ANK" evidence="3">
    <location>
        <begin position="295"/>
        <end position="327"/>
    </location>
</feature>
<dbReference type="Pfam" id="PF00023">
    <property type="entry name" value="Ank"/>
    <property type="match status" value="1"/>
</dbReference>